<dbReference type="EMBL" id="JAYRBN010000056">
    <property type="protein sequence ID" value="KAL2743191.1"/>
    <property type="molecule type" value="Genomic_DNA"/>
</dbReference>
<protein>
    <submittedName>
        <fullName evidence="1">Uncharacterized protein</fullName>
    </submittedName>
</protein>
<accession>A0ABD2CDQ8</accession>
<sequence length="65" mass="8083">MHNNDYLSLFTSHFLDYIEYYKVNNTYNRKYKQKNLKDIASRILSEIYFSYKRLNLMSHYFTLVI</sequence>
<comment type="caution">
    <text evidence="1">The sequence shown here is derived from an EMBL/GenBank/DDBJ whole genome shotgun (WGS) entry which is preliminary data.</text>
</comment>
<dbReference type="AlphaFoldDB" id="A0ABD2CDQ8"/>
<reference evidence="1 2" key="1">
    <citation type="journal article" date="2024" name="Ann. Entomol. Soc. Am.">
        <title>Genomic analyses of the southern and eastern yellowjacket wasps (Hymenoptera: Vespidae) reveal evolutionary signatures of social life.</title>
        <authorList>
            <person name="Catto M.A."/>
            <person name="Caine P.B."/>
            <person name="Orr S.E."/>
            <person name="Hunt B.G."/>
            <person name="Goodisman M.A.D."/>
        </authorList>
    </citation>
    <scope>NUCLEOTIDE SEQUENCE [LARGE SCALE GENOMIC DNA]</scope>
    <source>
        <strain evidence="1">232</strain>
        <tissue evidence="1">Head and thorax</tissue>
    </source>
</reference>
<keyword evidence="2" id="KW-1185">Reference proteome</keyword>
<proteinExistence type="predicted"/>
<name>A0ABD2CDQ8_VESMC</name>
<gene>
    <name evidence="1" type="ORF">V1477_008680</name>
</gene>
<organism evidence="1 2">
    <name type="scientific">Vespula maculifrons</name>
    <name type="common">Eastern yellow jacket</name>
    <name type="synonym">Wasp</name>
    <dbReference type="NCBI Taxonomy" id="7453"/>
    <lineage>
        <taxon>Eukaryota</taxon>
        <taxon>Metazoa</taxon>
        <taxon>Ecdysozoa</taxon>
        <taxon>Arthropoda</taxon>
        <taxon>Hexapoda</taxon>
        <taxon>Insecta</taxon>
        <taxon>Pterygota</taxon>
        <taxon>Neoptera</taxon>
        <taxon>Endopterygota</taxon>
        <taxon>Hymenoptera</taxon>
        <taxon>Apocrita</taxon>
        <taxon>Aculeata</taxon>
        <taxon>Vespoidea</taxon>
        <taxon>Vespidae</taxon>
        <taxon>Vespinae</taxon>
        <taxon>Vespula</taxon>
    </lineage>
</organism>
<evidence type="ECO:0000313" key="2">
    <source>
        <dbReference type="Proteomes" id="UP001607303"/>
    </source>
</evidence>
<dbReference type="Proteomes" id="UP001607303">
    <property type="component" value="Unassembled WGS sequence"/>
</dbReference>
<evidence type="ECO:0000313" key="1">
    <source>
        <dbReference type="EMBL" id="KAL2743191.1"/>
    </source>
</evidence>